<proteinExistence type="predicted"/>
<organism evidence="1 2">
    <name type="scientific">Bacillus cereus</name>
    <dbReference type="NCBI Taxonomy" id="1396"/>
    <lineage>
        <taxon>Bacteria</taxon>
        <taxon>Bacillati</taxon>
        <taxon>Bacillota</taxon>
        <taxon>Bacilli</taxon>
        <taxon>Bacillales</taxon>
        <taxon>Bacillaceae</taxon>
        <taxon>Bacillus</taxon>
        <taxon>Bacillus cereus group</taxon>
    </lineage>
</organism>
<protein>
    <submittedName>
        <fullName evidence="1">Uncharacterized protein</fullName>
    </submittedName>
</protein>
<accession>A0A2B4DQE3</accession>
<evidence type="ECO:0000313" key="2">
    <source>
        <dbReference type="Proteomes" id="UP000220226"/>
    </source>
</evidence>
<gene>
    <name evidence="1" type="ORF">CN290_14825</name>
</gene>
<sequence length="59" mass="7008">MKYNEKMKAHNVHFCEWIVCFFIVGFINGVEVDKVLPLWIRGTDKLYLNLSNDKHNIII</sequence>
<dbReference type="AlphaFoldDB" id="A0A2B4DQE3"/>
<dbReference type="Proteomes" id="UP000220226">
    <property type="component" value="Unassembled WGS sequence"/>
</dbReference>
<reference evidence="1 2" key="1">
    <citation type="submission" date="2017-09" db="EMBL/GenBank/DDBJ databases">
        <title>Large-scale bioinformatics analysis of Bacillus genomes uncovers conserved roles of natural products in bacterial physiology.</title>
        <authorList>
            <consortium name="Agbiome Team Llc"/>
            <person name="Bleich R.M."/>
            <person name="Grubbs K.J."/>
            <person name="Santa Maria K.C."/>
            <person name="Allen S.E."/>
            <person name="Farag S."/>
            <person name="Shank E.A."/>
            <person name="Bowers A."/>
        </authorList>
    </citation>
    <scope>NUCLEOTIDE SEQUENCE [LARGE SCALE GENOMIC DNA]</scope>
    <source>
        <strain evidence="1 2">AFS025165</strain>
    </source>
</reference>
<dbReference type="EMBL" id="NTQT01000020">
    <property type="protein sequence ID" value="PFC73315.1"/>
    <property type="molecule type" value="Genomic_DNA"/>
</dbReference>
<name>A0A2B4DQE3_BACCE</name>
<evidence type="ECO:0000313" key="1">
    <source>
        <dbReference type="EMBL" id="PFC73315.1"/>
    </source>
</evidence>
<comment type="caution">
    <text evidence="1">The sequence shown here is derived from an EMBL/GenBank/DDBJ whole genome shotgun (WGS) entry which is preliminary data.</text>
</comment>